<dbReference type="SUPFAM" id="SSF47781">
    <property type="entry name" value="RuvA domain 2-like"/>
    <property type="match status" value="3"/>
</dbReference>
<proteinExistence type="predicted"/>
<dbReference type="InterPro" id="IPR010994">
    <property type="entry name" value="RuvA_2-like"/>
</dbReference>
<evidence type="ECO:0000313" key="1">
    <source>
        <dbReference type="EMBL" id="PWL37421.1"/>
    </source>
</evidence>
<dbReference type="PANTHER" id="PTHR21180">
    <property type="entry name" value="ENDONUCLEASE/EXONUCLEASE/PHOSPHATASE FAMILY DOMAIN-CONTAINING PROTEIN 1"/>
    <property type="match status" value="1"/>
</dbReference>
<dbReference type="Gene3D" id="1.10.150.280">
    <property type="entry name" value="AF1531-like domain"/>
    <property type="match status" value="2"/>
</dbReference>
<evidence type="ECO:0000313" key="2">
    <source>
        <dbReference type="Proteomes" id="UP000245762"/>
    </source>
</evidence>
<gene>
    <name evidence="1" type="ORF">DKG77_15685</name>
</gene>
<dbReference type="AlphaFoldDB" id="A0A316KV33"/>
<comment type="caution">
    <text evidence="1">The sequence shown here is derived from an EMBL/GenBank/DDBJ whole genome shotgun (WGS) entry which is preliminary data.</text>
</comment>
<keyword evidence="2" id="KW-1185">Reference proteome</keyword>
<dbReference type="Proteomes" id="UP000245762">
    <property type="component" value="Unassembled WGS sequence"/>
</dbReference>
<evidence type="ECO:0008006" key="3">
    <source>
        <dbReference type="Google" id="ProtNLM"/>
    </source>
</evidence>
<reference evidence="1 2" key="1">
    <citation type="submission" date="2018-05" db="EMBL/GenBank/DDBJ databases">
        <title>Complete genome sequence of Flagellimonas aquimarina ECD12 isolated from seaweed Ecklonia cava.</title>
        <authorList>
            <person name="Choi S."/>
            <person name="Seong C."/>
        </authorList>
    </citation>
    <scope>NUCLEOTIDE SEQUENCE [LARGE SCALE GENOMIC DNA]</scope>
    <source>
        <strain evidence="1 2">ECD12</strain>
    </source>
</reference>
<accession>A0A316KV33</accession>
<dbReference type="InterPro" id="IPR051675">
    <property type="entry name" value="Endo/Exo/Phosphatase_dom_1"/>
</dbReference>
<dbReference type="PANTHER" id="PTHR21180:SF32">
    <property type="entry name" value="ENDONUCLEASE_EXONUCLEASE_PHOSPHATASE FAMILY DOMAIN-CONTAINING PROTEIN 1"/>
    <property type="match status" value="1"/>
</dbReference>
<dbReference type="RefSeq" id="WP_109665094.1">
    <property type="nucleotide sequence ID" value="NZ_QGEG01000005.1"/>
</dbReference>
<organism evidence="1 2">
    <name type="scientific">Flagellimonas aquimarina</name>
    <dbReference type="NCBI Taxonomy" id="2201895"/>
    <lineage>
        <taxon>Bacteria</taxon>
        <taxon>Pseudomonadati</taxon>
        <taxon>Bacteroidota</taxon>
        <taxon>Flavobacteriia</taxon>
        <taxon>Flavobacteriales</taxon>
        <taxon>Flavobacteriaceae</taxon>
        <taxon>Flagellimonas</taxon>
    </lineage>
</organism>
<dbReference type="Pfam" id="PF12836">
    <property type="entry name" value="HHH_3"/>
    <property type="match status" value="2"/>
</dbReference>
<dbReference type="EMBL" id="QGEG01000005">
    <property type="protein sequence ID" value="PWL37421.1"/>
    <property type="molecule type" value="Genomic_DNA"/>
</dbReference>
<name>A0A316KV33_9FLAO</name>
<protein>
    <recommendedName>
        <fullName evidence="3">Helix-hairpin-helix domain-containing protein</fullName>
    </recommendedName>
</protein>
<sequence length="291" mass="33697">MNNFKSHFKFNKQERSGIFFLLFIIIALYGVSFFVKANPFDTSPKVSVNMLAESKLDSIKKLVHQKDSKKIFPFNPNYITDYKGYTLGMSPEELDRLFAYRKQKRFVNSAESFQKVTKVSDSLLKTIAPYFKFPEWTQKNRQIPVHNNSKSQFKEKEVDKVRDLNLATIDDFKTIRGIGDKLSARIVKFRDRLGGFVINKQLNDVYGLKPDVVKRVLSNFKVVQPPKIEKININTATAKELSRLVYINYDLAKEIVAFREVNGAYGKVDELVGVKTFPVERIDRIKLYLTL</sequence>
<dbReference type="OrthoDB" id="981124at2"/>